<dbReference type="GO" id="GO:0031965">
    <property type="term" value="C:nuclear membrane"/>
    <property type="evidence" value="ECO:0007669"/>
    <property type="project" value="UniProtKB-SubCell"/>
</dbReference>
<keyword evidence="2" id="KW-0597">Phosphoprotein</keyword>
<dbReference type="SMART" id="SM00150">
    <property type="entry name" value="SPEC"/>
    <property type="match status" value="4"/>
</dbReference>
<evidence type="ECO:0000256" key="1">
    <source>
        <dbReference type="ARBA" id="ARBA00004126"/>
    </source>
</evidence>
<feature type="coiled-coil region" evidence="6">
    <location>
        <begin position="685"/>
        <end position="712"/>
    </location>
</feature>
<dbReference type="SUPFAM" id="SSF46966">
    <property type="entry name" value="Spectrin repeat"/>
    <property type="match status" value="4"/>
</dbReference>
<dbReference type="PANTHER" id="PTHR14514:SF3">
    <property type="entry name" value="NESPRIN-1"/>
    <property type="match status" value="1"/>
</dbReference>
<dbReference type="AlphaFoldDB" id="A0AAD3NKU1"/>
<accession>A0AAD3NKU1</accession>
<keyword evidence="4" id="KW-0472">Membrane</keyword>
<proteinExistence type="predicted"/>
<feature type="coiled-coil region" evidence="6">
    <location>
        <begin position="178"/>
        <end position="212"/>
    </location>
</feature>
<reference evidence="7" key="1">
    <citation type="submission" date="2022-08" db="EMBL/GenBank/DDBJ databases">
        <title>Genome sequencing of akame (Lates japonicus).</title>
        <authorList>
            <person name="Hashiguchi Y."/>
            <person name="Takahashi H."/>
        </authorList>
    </citation>
    <scope>NUCLEOTIDE SEQUENCE</scope>
    <source>
        <strain evidence="7">Kochi</strain>
    </source>
</reference>
<evidence type="ECO:0000256" key="3">
    <source>
        <dbReference type="ARBA" id="ARBA00022737"/>
    </source>
</evidence>
<protein>
    <submittedName>
        <fullName evidence="7">Nesprin-1-like protein</fullName>
    </submittedName>
</protein>
<feature type="coiled-coil region" evidence="6">
    <location>
        <begin position="254"/>
        <end position="310"/>
    </location>
</feature>
<evidence type="ECO:0000313" key="8">
    <source>
        <dbReference type="Proteomes" id="UP001279410"/>
    </source>
</evidence>
<keyword evidence="3" id="KW-0677">Repeat</keyword>
<dbReference type="PANTHER" id="PTHR14514">
    <property type="entry name" value="PKA ANCHORING PROTEIN"/>
    <property type="match status" value="1"/>
</dbReference>
<dbReference type="InterPro" id="IPR018159">
    <property type="entry name" value="Spectrin/alpha-actinin"/>
</dbReference>
<evidence type="ECO:0000256" key="4">
    <source>
        <dbReference type="ARBA" id="ARBA00023136"/>
    </source>
</evidence>
<dbReference type="Proteomes" id="UP001279410">
    <property type="component" value="Unassembled WGS sequence"/>
</dbReference>
<evidence type="ECO:0000256" key="5">
    <source>
        <dbReference type="ARBA" id="ARBA00023242"/>
    </source>
</evidence>
<keyword evidence="8" id="KW-1185">Reference proteome</keyword>
<name>A0AAD3NKU1_LATJO</name>
<keyword evidence="5" id="KW-0539">Nucleus</keyword>
<dbReference type="InterPro" id="IPR002017">
    <property type="entry name" value="Spectrin_repeat"/>
</dbReference>
<evidence type="ECO:0000256" key="2">
    <source>
        <dbReference type="ARBA" id="ARBA00022553"/>
    </source>
</evidence>
<dbReference type="Gene3D" id="1.20.58.60">
    <property type="match status" value="4"/>
</dbReference>
<organism evidence="7 8">
    <name type="scientific">Lates japonicus</name>
    <name type="common">Japanese lates</name>
    <dbReference type="NCBI Taxonomy" id="270547"/>
    <lineage>
        <taxon>Eukaryota</taxon>
        <taxon>Metazoa</taxon>
        <taxon>Chordata</taxon>
        <taxon>Craniata</taxon>
        <taxon>Vertebrata</taxon>
        <taxon>Euteleostomi</taxon>
        <taxon>Actinopterygii</taxon>
        <taxon>Neopterygii</taxon>
        <taxon>Teleostei</taxon>
        <taxon>Neoteleostei</taxon>
        <taxon>Acanthomorphata</taxon>
        <taxon>Carangaria</taxon>
        <taxon>Carangaria incertae sedis</taxon>
        <taxon>Centropomidae</taxon>
        <taxon>Lates</taxon>
    </lineage>
</organism>
<comment type="caution">
    <text evidence="7">The sequence shown here is derived from an EMBL/GenBank/DDBJ whole genome shotgun (WGS) entry which is preliminary data.</text>
</comment>
<keyword evidence="6" id="KW-0175">Coiled coil</keyword>
<gene>
    <name evidence="7" type="ORF">AKAME5_002425900</name>
</gene>
<comment type="subcellular location">
    <subcellularLocation>
        <location evidence="1">Nucleus membrane</location>
    </subcellularLocation>
</comment>
<sequence>MQASGLLILWEEVTEFETPVWALCQEQSGVVVNLLRQFHHLKSILSTVVESAQGVAHNLPDHNHNAQEAKRTFTRHETVHAELREKQEDMDQLITTVEDLQRELERVPNSDTCSIQRDTETLRDQWLEVSERIQTNKERLSYCVALWDDLKTMEQDINQWSPTSIADLTDSVTNLSDKEKTEAQLATFQAEVERREQKLDALQERVTELKERAKLQETPLQMQVLESDLRKKLAHAQEVCNQAKHTLTYFSFQKQRLEDLMSQMAERLEAVEGSLSDLTEATSPEDIGTVKDLQSIVQQQRADMDSARDALTALCRSHPSQELSSLSSDLTSTLPSEQRLLLSAVPRPGAACRMGYSFILSVSVDQTSEGEERLSQVRAEAESLQLHLSKAGAAQVQEHLSSCQREWRNYLDSCSQSQRDLEESVGLLKNFDDCVEGIRDWLKQMELSLKSEPILGAESQQGTPDTTEELEKMENLHKELLARRDSIERVCQEAQSLSEAGRGSGGEVRVTGQLQMEHQALLKAARERLRGCQESQAFGETLQGVWAWLEEIQERLGTVDSTMGTKEQLEQRLETVQDILLLKGEGEVKLNMAMGKGELALRSYGAAGQEVVRSQLQEVEDAWATLLVTAMSCHSRLEWTVSQWGGYLDSAAQLRCWMEAVEREVCAPLTPQPGPREKASQLERLRALLADLEDHQVALSSLEEKARELFKKTGDASFNHGARTQLQVQFDDLTALVEERVRLAQAVVLEHQEYLEAVRELTDWLMTAGEELQHWSDTSGDSTSIKKKLSEVRERVECRLLEGRERLSRVRRSAAITAEHTAAGGCEAMDRQLGALSQALEQWEGAALRARDGLEGALAAAAASEEEYNRLTARLEDELKELDGRLRGWSQELIKAEGRSNGEEAVEGWQLAKQPLTPSSPTLLFALSSFLPLHPLCHVSTCLFLISQASLSPPPEHDDSIHLSLRASRECQEQGALCWSRGSKTALRDFQQWLVNAKISTAKCFDVPQRS</sequence>
<dbReference type="Pfam" id="PF00435">
    <property type="entry name" value="Spectrin"/>
    <property type="match status" value="1"/>
</dbReference>
<feature type="coiled-coil region" evidence="6">
    <location>
        <begin position="854"/>
        <end position="899"/>
    </location>
</feature>
<evidence type="ECO:0000313" key="7">
    <source>
        <dbReference type="EMBL" id="GLD72934.1"/>
    </source>
</evidence>
<evidence type="ECO:0000256" key="6">
    <source>
        <dbReference type="SAM" id="Coils"/>
    </source>
</evidence>
<dbReference type="EMBL" id="BRZM01001315">
    <property type="protein sequence ID" value="GLD72934.1"/>
    <property type="molecule type" value="Genomic_DNA"/>
</dbReference>